<dbReference type="InterPro" id="IPR029045">
    <property type="entry name" value="ClpP/crotonase-like_dom_sf"/>
</dbReference>
<dbReference type="NCBIfam" id="NF005126">
    <property type="entry name" value="PRK06563.1"/>
    <property type="match status" value="1"/>
</dbReference>
<evidence type="ECO:0000313" key="3">
    <source>
        <dbReference type="Proteomes" id="UP000034832"/>
    </source>
</evidence>
<dbReference type="EMBL" id="LBIA02000001">
    <property type="protein sequence ID" value="TKT73832.1"/>
    <property type="molecule type" value="Genomic_DNA"/>
</dbReference>
<comment type="caution">
    <text evidence="2">The sequence shown here is derived from an EMBL/GenBank/DDBJ whole genome shotgun (WGS) entry which is preliminary data.</text>
</comment>
<keyword evidence="3" id="KW-1185">Reference proteome</keyword>
<sequence>MAENEEKVGRVYHETHGNVLKIVIDNAAKKNAFSPEMMRELSDAMTLLDRDENLWVGLLCANGDDFTAGLDMPKFFGPKATVKPLPDGNIDPFGLKSRCRKPIVTAVQGIVFTIGIEISLAGDIVIAADNSRFCQMESKRGIAPLGGAHFRYLTRMGWGDAMYHLFLCDEFKADRALKIGLVQEVVPAGKQIERAMEIAQIIAKNAPIGIQITKQAALKFIESGERASIDIIPHIRDRVMSSEDMKEGIQSFVERRKAVFKGR</sequence>
<gene>
    <name evidence="2" type="ORF">YH63_001960</name>
</gene>
<dbReference type="AlphaFoldDB" id="A0A4U6BTA6"/>
<dbReference type="PANTHER" id="PTHR43802:SF1">
    <property type="entry name" value="IP11341P-RELATED"/>
    <property type="match status" value="1"/>
</dbReference>
<dbReference type="STRING" id="211460.YH63_16930"/>
<dbReference type="SUPFAM" id="SSF52096">
    <property type="entry name" value="ClpP/crotonase"/>
    <property type="match status" value="1"/>
</dbReference>
<dbReference type="InterPro" id="IPR001753">
    <property type="entry name" value="Enoyl-CoA_hydra/iso"/>
</dbReference>
<proteinExistence type="inferred from homology"/>
<dbReference type="CDD" id="cd06558">
    <property type="entry name" value="crotonase-like"/>
    <property type="match status" value="1"/>
</dbReference>
<evidence type="ECO:0000313" key="2">
    <source>
        <dbReference type="EMBL" id="TKT73832.1"/>
    </source>
</evidence>
<dbReference type="Gene3D" id="3.90.226.10">
    <property type="entry name" value="2-enoyl-CoA Hydratase, Chain A, domain 1"/>
    <property type="match status" value="1"/>
</dbReference>
<dbReference type="Pfam" id="PF00378">
    <property type="entry name" value="ECH_1"/>
    <property type="match status" value="1"/>
</dbReference>
<dbReference type="RefSeq" id="WP_046829066.1">
    <property type="nucleotide sequence ID" value="NZ_LBIA02000001.1"/>
</dbReference>
<comment type="similarity">
    <text evidence="1">Belongs to the enoyl-CoA hydratase/isomerase family.</text>
</comment>
<accession>A0A4U6BTA6</accession>
<organism evidence="2 3">
    <name type="scientific">Afipia massiliensis</name>
    <dbReference type="NCBI Taxonomy" id="211460"/>
    <lineage>
        <taxon>Bacteria</taxon>
        <taxon>Pseudomonadati</taxon>
        <taxon>Pseudomonadota</taxon>
        <taxon>Alphaproteobacteria</taxon>
        <taxon>Hyphomicrobiales</taxon>
        <taxon>Nitrobacteraceae</taxon>
        <taxon>Afipia</taxon>
    </lineage>
</organism>
<dbReference type="GO" id="GO:0003824">
    <property type="term" value="F:catalytic activity"/>
    <property type="evidence" value="ECO:0007669"/>
    <property type="project" value="UniProtKB-ARBA"/>
</dbReference>
<dbReference type="Proteomes" id="UP000034832">
    <property type="component" value="Unassembled WGS sequence"/>
</dbReference>
<dbReference type="OrthoDB" id="9795613at2"/>
<protein>
    <submittedName>
        <fullName evidence="2">Crotonase/enoyl-CoA hydratase family protein</fullName>
    </submittedName>
</protein>
<dbReference type="InterPro" id="IPR014748">
    <property type="entry name" value="Enoyl-CoA_hydra_C"/>
</dbReference>
<name>A0A4U6BTA6_9BRAD</name>
<dbReference type="Gene3D" id="1.10.12.10">
    <property type="entry name" value="Lyase 2-enoyl-coa Hydratase, Chain A, domain 2"/>
    <property type="match status" value="1"/>
</dbReference>
<reference evidence="2" key="1">
    <citation type="submission" date="2019-04" db="EMBL/GenBank/DDBJ databases">
        <title>Whole genome sequencing of cave bacteria.</title>
        <authorList>
            <person name="Gan H.M."/>
            <person name="Barton H."/>
            <person name="Savka M.A."/>
        </authorList>
    </citation>
    <scope>NUCLEOTIDE SEQUENCE [LARGE SCALE GENOMIC DNA]</scope>
    <source>
        <strain evidence="2">LC387</strain>
    </source>
</reference>
<dbReference type="PANTHER" id="PTHR43802">
    <property type="entry name" value="ENOYL-COA HYDRATASE"/>
    <property type="match status" value="1"/>
</dbReference>
<evidence type="ECO:0000256" key="1">
    <source>
        <dbReference type="ARBA" id="ARBA00005254"/>
    </source>
</evidence>